<dbReference type="GO" id="GO:0004674">
    <property type="term" value="F:protein serine/threonine kinase activity"/>
    <property type="evidence" value="ECO:0007669"/>
    <property type="project" value="UniProtKB-EC"/>
</dbReference>
<dbReference type="Proteomes" id="UP001172457">
    <property type="component" value="Chromosome 4"/>
</dbReference>
<keyword evidence="3 7" id="KW-0732">Signal</keyword>
<evidence type="ECO:0000256" key="6">
    <source>
        <dbReference type="ARBA" id="ARBA00048679"/>
    </source>
</evidence>
<sequence>MLPLLIIIFTLLPISSHSQNNVQQFNDCATKLYSCGETIRSIGYPFFGEDRPSYCGLPEFNLTCRDGITTITIIETAFRVLGINQTTYTITIAPDDLWPESDACSLTSPRSITNNSFQQTVFAYIPERFTFLGIHLSCVENENDPIPIPSRNRLNCSGDEEGGRVSYFRNGSTALGQETCENNIIVPVLENRFDEFMESETMPLAELLKEGFPVEYNVDRGGICSRCEFRRDLLVR</sequence>
<evidence type="ECO:0000259" key="8">
    <source>
        <dbReference type="Pfam" id="PF13947"/>
    </source>
</evidence>
<proteinExistence type="predicted"/>
<dbReference type="Pfam" id="PF14380">
    <property type="entry name" value="WAK_assoc"/>
    <property type="match status" value="1"/>
</dbReference>
<dbReference type="PANTHER" id="PTHR33138:SF1">
    <property type="entry name" value="OS01G0113900 PROTEIN"/>
    <property type="match status" value="1"/>
</dbReference>
<dbReference type="AlphaFoldDB" id="A0AA38SXM3"/>
<feature type="signal peptide" evidence="7">
    <location>
        <begin position="1"/>
        <end position="18"/>
    </location>
</feature>
<protein>
    <recommendedName>
        <fullName evidence="2">non-specific serine/threonine protein kinase</fullName>
        <ecNumber evidence="2">2.7.11.1</ecNumber>
    </recommendedName>
</protein>
<dbReference type="Pfam" id="PF13947">
    <property type="entry name" value="GUB_WAK_bind"/>
    <property type="match status" value="1"/>
</dbReference>
<evidence type="ECO:0000256" key="5">
    <source>
        <dbReference type="ARBA" id="ARBA00047899"/>
    </source>
</evidence>
<reference evidence="10" key="1">
    <citation type="submission" date="2023-03" db="EMBL/GenBank/DDBJ databases">
        <title>Chromosome-scale reference genome and RAD-based genetic map of yellow starthistle (Centaurea solstitialis) reveal putative structural variation and QTLs associated with invader traits.</title>
        <authorList>
            <person name="Reatini B."/>
            <person name="Cang F.A."/>
            <person name="Jiang Q."/>
            <person name="Mckibben M.T.W."/>
            <person name="Barker M.S."/>
            <person name="Rieseberg L.H."/>
            <person name="Dlugosch K.M."/>
        </authorList>
    </citation>
    <scope>NUCLEOTIDE SEQUENCE</scope>
    <source>
        <strain evidence="10">CAN-66</strain>
        <tissue evidence="10">Leaf</tissue>
    </source>
</reference>
<keyword evidence="11" id="KW-1185">Reference proteome</keyword>
<keyword evidence="4" id="KW-0325">Glycoprotein</keyword>
<evidence type="ECO:0000256" key="2">
    <source>
        <dbReference type="ARBA" id="ARBA00012513"/>
    </source>
</evidence>
<evidence type="ECO:0000256" key="7">
    <source>
        <dbReference type="SAM" id="SignalP"/>
    </source>
</evidence>
<feature type="domain" description="Wall-associated receptor kinase C-terminal" evidence="9">
    <location>
        <begin position="174"/>
        <end position="228"/>
    </location>
</feature>
<name>A0AA38SXM3_9ASTR</name>
<dbReference type="PANTHER" id="PTHR33138">
    <property type="entry name" value="OS01G0690200 PROTEIN"/>
    <property type="match status" value="1"/>
</dbReference>
<dbReference type="EMBL" id="JARYMX010000004">
    <property type="protein sequence ID" value="KAJ9550679.1"/>
    <property type="molecule type" value="Genomic_DNA"/>
</dbReference>
<evidence type="ECO:0000313" key="10">
    <source>
        <dbReference type="EMBL" id="KAJ9550679.1"/>
    </source>
</evidence>
<dbReference type="GO" id="GO:0016020">
    <property type="term" value="C:membrane"/>
    <property type="evidence" value="ECO:0007669"/>
    <property type="project" value="UniProtKB-SubCell"/>
</dbReference>
<dbReference type="GO" id="GO:0030247">
    <property type="term" value="F:polysaccharide binding"/>
    <property type="evidence" value="ECO:0007669"/>
    <property type="project" value="InterPro"/>
</dbReference>
<evidence type="ECO:0000259" key="9">
    <source>
        <dbReference type="Pfam" id="PF14380"/>
    </source>
</evidence>
<feature type="chain" id="PRO_5041403266" description="non-specific serine/threonine protein kinase" evidence="7">
    <location>
        <begin position="19"/>
        <end position="236"/>
    </location>
</feature>
<dbReference type="InterPro" id="IPR032872">
    <property type="entry name" value="WAK_assoc_C"/>
</dbReference>
<dbReference type="InterPro" id="IPR025287">
    <property type="entry name" value="WAK_GUB"/>
</dbReference>
<gene>
    <name evidence="10" type="ORF">OSB04_014724</name>
</gene>
<comment type="caution">
    <text evidence="10">The sequence shown here is derived from an EMBL/GenBank/DDBJ whole genome shotgun (WGS) entry which is preliminary data.</text>
</comment>
<evidence type="ECO:0000313" key="11">
    <source>
        <dbReference type="Proteomes" id="UP001172457"/>
    </source>
</evidence>
<accession>A0AA38SXM3</accession>
<evidence type="ECO:0000256" key="4">
    <source>
        <dbReference type="ARBA" id="ARBA00023180"/>
    </source>
</evidence>
<evidence type="ECO:0000256" key="1">
    <source>
        <dbReference type="ARBA" id="ARBA00004167"/>
    </source>
</evidence>
<comment type="subcellular location">
    <subcellularLocation>
        <location evidence="1">Membrane</location>
        <topology evidence="1">Single-pass membrane protein</topology>
    </subcellularLocation>
</comment>
<dbReference type="EC" id="2.7.11.1" evidence="2"/>
<comment type="catalytic activity">
    <reaction evidence="5">
        <text>L-threonyl-[protein] + ATP = O-phospho-L-threonyl-[protein] + ADP + H(+)</text>
        <dbReference type="Rhea" id="RHEA:46608"/>
        <dbReference type="Rhea" id="RHEA-COMP:11060"/>
        <dbReference type="Rhea" id="RHEA-COMP:11605"/>
        <dbReference type="ChEBI" id="CHEBI:15378"/>
        <dbReference type="ChEBI" id="CHEBI:30013"/>
        <dbReference type="ChEBI" id="CHEBI:30616"/>
        <dbReference type="ChEBI" id="CHEBI:61977"/>
        <dbReference type="ChEBI" id="CHEBI:456216"/>
        <dbReference type="EC" id="2.7.11.1"/>
    </reaction>
</comment>
<evidence type="ECO:0000256" key="3">
    <source>
        <dbReference type="ARBA" id="ARBA00022729"/>
    </source>
</evidence>
<comment type="catalytic activity">
    <reaction evidence="6">
        <text>L-seryl-[protein] + ATP = O-phospho-L-seryl-[protein] + ADP + H(+)</text>
        <dbReference type="Rhea" id="RHEA:17989"/>
        <dbReference type="Rhea" id="RHEA-COMP:9863"/>
        <dbReference type="Rhea" id="RHEA-COMP:11604"/>
        <dbReference type="ChEBI" id="CHEBI:15378"/>
        <dbReference type="ChEBI" id="CHEBI:29999"/>
        <dbReference type="ChEBI" id="CHEBI:30616"/>
        <dbReference type="ChEBI" id="CHEBI:83421"/>
        <dbReference type="ChEBI" id="CHEBI:456216"/>
        <dbReference type="EC" id="2.7.11.1"/>
    </reaction>
</comment>
<organism evidence="10 11">
    <name type="scientific">Centaurea solstitialis</name>
    <name type="common">yellow star-thistle</name>
    <dbReference type="NCBI Taxonomy" id="347529"/>
    <lineage>
        <taxon>Eukaryota</taxon>
        <taxon>Viridiplantae</taxon>
        <taxon>Streptophyta</taxon>
        <taxon>Embryophyta</taxon>
        <taxon>Tracheophyta</taxon>
        <taxon>Spermatophyta</taxon>
        <taxon>Magnoliopsida</taxon>
        <taxon>eudicotyledons</taxon>
        <taxon>Gunneridae</taxon>
        <taxon>Pentapetalae</taxon>
        <taxon>asterids</taxon>
        <taxon>campanulids</taxon>
        <taxon>Asterales</taxon>
        <taxon>Asteraceae</taxon>
        <taxon>Carduoideae</taxon>
        <taxon>Cardueae</taxon>
        <taxon>Centaureinae</taxon>
        <taxon>Centaurea</taxon>
    </lineage>
</organism>
<feature type="domain" description="Wall-associated receptor kinase galacturonan-binding" evidence="8">
    <location>
        <begin position="28"/>
        <end position="93"/>
    </location>
</feature>